<evidence type="ECO:0000313" key="2">
    <source>
        <dbReference type="Proteomes" id="UP000441586"/>
    </source>
</evidence>
<gene>
    <name evidence="1" type="ORF">GP644_16445</name>
</gene>
<accession>A0A6A4RFL2</accession>
<evidence type="ECO:0008006" key="3">
    <source>
        <dbReference type="Google" id="ProtNLM"/>
    </source>
</evidence>
<dbReference type="EMBL" id="WSFO01000010">
    <property type="protein sequence ID" value="KAE9628222.1"/>
    <property type="molecule type" value="Genomic_DNA"/>
</dbReference>
<dbReference type="RefSeq" id="WP_158980464.1">
    <property type="nucleotide sequence ID" value="NZ_WSFO01000010.1"/>
</dbReference>
<sequence length="156" mass="16339">MLAPRQIPTATRLRSAFPIWVKALVASCALLLQLVLPVGSHPANAGEWMVICGSDGPALVQVQLADEDQEICPMCDSCQMCGEFNSANALLSGTGVPADLSHSSNKTVICNDVVGANPAQFWPASRGPPLAQVFTVGLFSQRPHAATPNKGGASWT</sequence>
<proteinExistence type="predicted"/>
<reference evidence="1 2" key="1">
    <citation type="submission" date="2019-12" db="EMBL/GenBank/DDBJ databases">
        <authorList>
            <person name="Zhang Y.-J."/>
        </authorList>
    </citation>
    <scope>NUCLEOTIDE SEQUENCE [LARGE SCALE GENOMIC DNA]</scope>
    <source>
        <strain evidence="1 2">H18S-6</strain>
    </source>
</reference>
<comment type="caution">
    <text evidence="1">The sequence shown here is derived from an EMBL/GenBank/DDBJ whole genome shotgun (WGS) entry which is preliminary data.</text>
</comment>
<dbReference type="Proteomes" id="UP000441586">
    <property type="component" value="Unassembled WGS sequence"/>
</dbReference>
<organism evidence="1 2">
    <name type="scientific">Parasedimentitalea maritima</name>
    <dbReference type="NCBI Taxonomy" id="2578117"/>
    <lineage>
        <taxon>Bacteria</taxon>
        <taxon>Pseudomonadati</taxon>
        <taxon>Pseudomonadota</taxon>
        <taxon>Alphaproteobacteria</taxon>
        <taxon>Rhodobacterales</taxon>
        <taxon>Paracoccaceae</taxon>
        <taxon>Parasedimentitalea</taxon>
    </lineage>
</organism>
<dbReference type="AlphaFoldDB" id="A0A6A4RFL2"/>
<evidence type="ECO:0000313" key="1">
    <source>
        <dbReference type="EMBL" id="KAE9628222.1"/>
    </source>
</evidence>
<protein>
    <recommendedName>
        <fullName evidence="3">DUF2946 domain-containing protein</fullName>
    </recommendedName>
</protein>
<name>A0A6A4RFL2_9RHOB</name>